<proteinExistence type="predicted"/>
<name>A0AAN9F469_CROPI</name>
<comment type="caution">
    <text evidence="2">The sequence shown here is derived from an EMBL/GenBank/DDBJ whole genome shotgun (WGS) entry which is preliminary data.</text>
</comment>
<dbReference type="Proteomes" id="UP001372338">
    <property type="component" value="Unassembled WGS sequence"/>
</dbReference>
<dbReference type="EMBL" id="JAYWIO010000004">
    <property type="protein sequence ID" value="KAK7267088.1"/>
    <property type="molecule type" value="Genomic_DNA"/>
</dbReference>
<keyword evidence="3" id="KW-1185">Reference proteome</keyword>
<evidence type="ECO:0000256" key="1">
    <source>
        <dbReference type="SAM" id="MobiDB-lite"/>
    </source>
</evidence>
<accession>A0AAN9F469</accession>
<protein>
    <submittedName>
        <fullName evidence="2">Uncharacterized protein</fullName>
    </submittedName>
</protein>
<feature type="compositionally biased region" description="Basic and acidic residues" evidence="1">
    <location>
        <begin position="24"/>
        <end position="43"/>
    </location>
</feature>
<gene>
    <name evidence="2" type="ORF">RIF29_19752</name>
</gene>
<reference evidence="2 3" key="1">
    <citation type="submission" date="2024-01" db="EMBL/GenBank/DDBJ databases">
        <title>The genomes of 5 underutilized Papilionoideae crops provide insights into root nodulation and disease resistanc.</title>
        <authorList>
            <person name="Yuan L."/>
        </authorList>
    </citation>
    <scope>NUCLEOTIDE SEQUENCE [LARGE SCALE GENOMIC DNA]</scope>
    <source>
        <strain evidence="2">ZHUSHIDOU_FW_LH</strain>
        <tissue evidence="2">Leaf</tissue>
    </source>
</reference>
<sequence length="120" mass="13134">MLKSRASLVEDDNVEDGLAMVSTKETKKEPQTKWEGSDHDGDGRDIVSGGAELCSGLHRFSGACSYLLLFGLEVSRFLIVICVPVTANDREMVMMKNNFYNGSHMSFRCVSSITMCGGSE</sequence>
<organism evidence="2 3">
    <name type="scientific">Crotalaria pallida</name>
    <name type="common">Smooth rattlebox</name>
    <name type="synonym">Crotalaria striata</name>
    <dbReference type="NCBI Taxonomy" id="3830"/>
    <lineage>
        <taxon>Eukaryota</taxon>
        <taxon>Viridiplantae</taxon>
        <taxon>Streptophyta</taxon>
        <taxon>Embryophyta</taxon>
        <taxon>Tracheophyta</taxon>
        <taxon>Spermatophyta</taxon>
        <taxon>Magnoliopsida</taxon>
        <taxon>eudicotyledons</taxon>
        <taxon>Gunneridae</taxon>
        <taxon>Pentapetalae</taxon>
        <taxon>rosids</taxon>
        <taxon>fabids</taxon>
        <taxon>Fabales</taxon>
        <taxon>Fabaceae</taxon>
        <taxon>Papilionoideae</taxon>
        <taxon>50 kb inversion clade</taxon>
        <taxon>genistoids sensu lato</taxon>
        <taxon>core genistoids</taxon>
        <taxon>Crotalarieae</taxon>
        <taxon>Crotalaria</taxon>
    </lineage>
</organism>
<dbReference type="AlphaFoldDB" id="A0AAN9F469"/>
<evidence type="ECO:0000313" key="3">
    <source>
        <dbReference type="Proteomes" id="UP001372338"/>
    </source>
</evidence>
<feature type="region of interest" description="Disordered" evidence="1">
    <location>
        <begin position="1"/>
        <end position="43"/>
    </location>
</feature>
<evidence type="ECO:0000313" key="2">
    <source>
        <dbReference type="EMBL" id="KAK7267088.1"/>
    </source>
</evidence>